<gene>
    <name evidence="1" type="ordered locus">AZOLI_p10789</name>
</gene>
<protein>
    <submittedName>
        <fullName evidence="1">Uncharacterized protein</fullName>
    </submittedName>
</protein>
<evidence type="ECO:0000313" key="2">
    <source>
        <dbReference type="Proteomes" id="UP000005667"/>
    </source>
</evidence>
<dbReference type="HOGENOM" id="CLU_2821813_0_0_5"/>
<dbReference type="AlphaFoldDB" id="G7ZAT9"/>
<evidence type="ECO:0000313" key="1">
    <source>
        <dbReference type="EMBL" id="CBS88999.1"/>
    </source>
</evidence>
<dbReference type="EMBL" id="FQ311869">
    <property type="protein sequence ID" value="CBS88999.1"/>
    <property type="molecule type" value="Genomic_DNA"/>
</dbReference>
<dbReference type="KEGG" id="ali:AZOLI_p10789"/>
<dbReference type="Proteomes" id="UP000005667">
    <property type="component" value="Plasmid AZO_p1"/>
</dbReference>
<reference evidence="2" key="1">
    <citation type="journal article" date="2011" name="PLoS Genet.">
        <title>Azospirillum genomes reveal transition of bacteria from aquatic to terrestrial environments.</title>
        <authorList>
            <person name="Wisniewski-Dye F."/>
            <person name="Borziak K."/>
            <person name="Khalsa-Moyers G."/>
            <person name="Alexandre G."/>
            <person name="Sukharnikov L.O."/>
            <person name="Wuichet K."/>
            <person name="Hurst G.B."/>
            <person name="McDonald W.H."/>
            <person name="Robertson J.S."/>
            <person name="Barbe V."/>
            <person name="Calteau A."/>
            <person name="Rouy Z."/>
            <person name="Mangenot S."/>
            <person name="Prigent-Combaret C."/>
            <person name="Normand P."/>
            <person name="Boyer M."/>
            <person name="Siguier P."/>
            <person name="Dessaux Y."/>
            <person name="Elmerich C."/>
            <person name="Condemine G."/>
            <person name="Krishnen G."/>
            <person name="Kennedy I."/>
            <person name="Paterson A.H."/>
            <person name="Gonzalez V."/>
            <person name="Mavingui P."/>
            <person name="Zhulin I.B."/>
        </authorList>
    </citation>
    <scope>NUCLEOTIDE SEQUENCE [LARGE SCALE GENOMIC DNA]</scope>
    <source>
        <strain evidence="2">4B</strain>
    </source>
</reference>
<name>G7ZAT9_AZOL4</name>
<keyword evidence="2" id="KW-1185">Reference proteome</keyword>
<keyword evidence="1" id="KW-0614">Plasmid</keyword>
<sequence>MLVDGPEVNTVLACQHFTERLRKINIDPDVVEPVRSINMINVTDLLSEVDRRLNVRLHARRLRGDM</sequence>
<accession>G7ZAT9</accession>
<geneLocation type="plasmid" evidence="1 2">
    <name>AZO_p1</name>
</geneLocation>
<organism evidence="1 2">
    <name type="scientific">Azospirillum lipoferum (strain 4B)</name>
    <dbReference type="NCBI Taxonomy" id="862719"/>
    <lineage>
        <taxon>Bacteria</taxon>
        <taxon>Pseudomonadati</taxon>
        <taxon>Pseudomonadota</taxon>
        <taxon>Alphaproteobacteria</taxon>
        <taxon>Rhodospirillales</taxon>
        <taxon>Azospirillaceae</taxon>
        <taxon>Azospirillum</taxon>
    </lineage>
</organism>
<proteinExistence type="predicted"/>